<comment type="caution">
    <text evidence="2">The sequence shown here is derived from an EMBL/GenBank/DDBJ whole genome shotgun (WGS) entry which is preliminary data.</text>
</comment>
<dbReference type="InterPro" id="IPR036397">
    <property type="entry name" value="RNaseH_sf"/>
</dbReference>
<organism evidence="2 3">
    <name type="scientific">Hymenoscyphus albidus</name>
    <dbReference type="NCBI Taxonomy" id="595503"/>
    <lineage>
        <taxon>Eukaryota</taxon>
        <taxon>Fungi</taxon>
        <taxon>Dikarya</taxon>
        <taxon>Ascomycota</taxon>
        <taxon>Pezizomycotina</taxon>
        <taxon>Leotiomycetes</taxon>
        <taxon>Helotiales</taxon>
        <taxon>Helotiaceae</taxon>
        <taxon>Hymenoscyphus</taxon>
    </lineage>
</organism>
<dbReference type="SMART" id="SM00950">
    <property type="entry name" value="Piwi"/>
    <property type="match status" value="1"/>
</dbReference>
<evidence type="ECO:0000313" key="3">
    <source>
        <dbReference type="Proteomes" id="UP000701801"/>
    </source>
</evidence>
<accession>A0A9N9QDT3</accession>
<dbReference type="SUPFAM" id="SSF53098">
    <property type="entry name" value="Ribonuclease H-like"/>
    <property type="match status" value="1"/>
</dbReference>
<dbReference type="SUPFAM" id="SSF101690">
    <property type="entry name" value="PAZ domain"/>
    <property type="match status" value="1"/>
</dbReference>
<dbReference type="Pfam" id="PF16486">
    <property type="entry name" value="ArgoN"/>
    <property type="match status" value="1"/>
</dbReference>
<dbReference type="Gene3D" id="3.30.420.10">
    <property type="entry name" value="Ribonuclease H-like superfamily/Ribonuclease H"/>
    <property type="match status" value="1"/>
</dbReference>
<dbReference type="Proteomes" id="UP000701801">
    <property type="component" value="Unassembled WGS sequence"/>
</dbReference>
<gene>
    <name evidence="2" type="ORF">HYALB_00005475</name>
</gene>
<dbReference type="AlphaFoldDB" id="A0A9N9QDT3"/>
<dbReference type="InterPro" id="IPR036085">
    <property type="entry name" value="PAZ_dom_sf"/>
</dbReference>
<proteinExistence type="predicted"/>
<dbReference type="InterPro" id="IPR012337">
    <property type="entry name" value="RNaseH-like_sf"/>
</dbReference>
<evidence type="ECO:0000313" key="2">
    <source>
        <dbReference type="EMBL" id="CAG8983837.1"/>
    </source>
</evidence>
<dbReference type="PROSITE" id="PS50822">
    <property type="entry name" value="PIWI"/>
    <property type="match status" value="1"/>
</dbReference>
<name>A0A9N9QDT3_9HELO</name>
<sequence>MNPQLPNTATNVPQVTPVYTNHFRAVINPQVQILKYTIHLGDLGAPRPPGQPPRTLSKETKRYLINQLLTNIAHNPTAHDNWACDYDSIVISAGALYNDCHLTNTSATKLYERTQHQGANGGNPTMMIEEATVTCEGLVDIAGLNMYLTSQQWHWIPSHVTETLNAMNIISWKQVYDPTFRGGIAGRRFYPRNGNCEDEAQAMRNGEVFLIRRGYSTSMRPGAGSVYLNVHTCASAFYSPMLLSDWIQHKWGGRRSGLVEFQRQFKNVRVKVDSLGNLSRTWRIFGIAPGDISTVTFIDSSGTQQNVQQYLPTRKCNKTFHTYVHYLLFNLIYLEYGGVIRMTDHGINVGSGTRQIWFAAETVEDGDRRRMIRFGEKRTHANKTLILAATQNELQFGGGFYNNFGLRIFPNFVTLNATQLELPVVMYSHNQDPPIRVTRASWNLADPKNKNAPPIPLLRGAGSQAYIGIFILNGQNINRQLGPTLVTALRQYGVIAPGNAHILRYQDVILPTNAGTNTFRTGCQNSLRAAYNTIRTYNIGVILVVLPQPLPFGISRQDYYAEVKRWGDCEVGVPTICLQGNNWDLTSRPEFRANLSLKFNFKLGGENHGIKGSQGQVGGGDGLAGSPDHTMIFGADVTHPGTQSEATCPSLAAVVATDGHGSSNYLASGRVQETRQERIEDLRSMVQERILAWVDRANDDPRIQDAYVLPKMLLFYRDGVSESQYDMVRDQEVPEIRAGCTSALAHLKAANQALYVKLMGNQTPADFRYALVVVVAAKRHNTRFYPVTTTAGNNVNLTAGKAFEQSILPPTYESFFLQSHRSRLGTARSSYYVVITNVDRQNSPVGLPIPRLQEITNKLCYTSSRTTNGISIATPARYADYVCDRLCLYTRPAMVRKFRFAFPLPAAAVANQPTPMEYANDTRLWRNNQATGPNDNPWRSNLKNVMFYI</sequence>
<dbReference type="Gene3D" id="3.40.50.2300">
    <property type="match status" value="1"/>
</dbReference>
<dbReference type="PANTHER" id="PTHR22891">
    <property type="entry name" value="EUKARYOTIC TRANSLATION INITIATION FACTOR 2C"/>
    <property type="match status" value="1"/>
</dbReference>
<keyword evidence="3" id="KW-1185">Reference proteome</keyword>
<dbReference type="InterPro" id="IPR014811">
    <property type="entry name" value="ArgoL1"/>
</dbReference>
<feature type="domain" description="Piwi" evidence="1">
    <location>
        <begin position="541"/>
        <end position="891"/>
    </location>
</feature>
<dbReference type="Pfam" id="PF02171">
    <property type="entry name" value="Piwi"/>
    <property type="match status" value="1"/>
</dbReference>
<dbReference type="Pfam" id="PF08699">
    <property type="entry name" value="ArgoL1"/>
    <property type="match status" value="1"/>
</dbReference>
<protein>
    <recommendedName>
        <fullName evidence="1">Piwi domain-containing protein</fullName>
    </recommendedName>
</protein>
<dbReference type="InterPro" id="IPR032474">
    <property type="entry name" value="Argonaute_N"/>
</dbReference>
<reference evidence="2" key="1">
    <citation type="submission" date="2021-07" db="EMBL/GenBank/DDBJ databases">
        <authorList>
            <person name="Durling M."/>
        </authorList>
    </citation>
    <scope>NUCLEOTIDE SEQUENCE</scope>
</reference>
<evidence type="ECO:0000259" key="1">
    <source>
        <dbReference type="PROSITE" id="PS50822"/>
    </source>
</evidence>
<dbReference type="OrthoDB" id="10252740at2759"/>
<dbReference type="InterPro" id="IPR003165">
    <property type="entry name" value="Piwi"/>
</dbReference>
<dbReference type="EMBL" id="CAJVRM010000742">
    <property type="protein sequence ID" value="CAG8983837.1"/>
    <property type="molecule type" value="Genomic_DNA"/>
</dbReference>
<dbReference type="GO" id="GO:0003676">
    <property type="term" value="F:nucleic acid binding"/>
    <property type="evidence" value="ECO:0007669"/>
    <property type="project" value="InterPro"/>
</dbReference>